<protein>
    <submittedName>
        <fullName evidence="7">GMC family oxidoreductase</fullName>
    </submittedName>
</protein>
<dbReference type="Proteomes" id="UP001589865">
    <property type="component" value="Unassembled WGS sequence"/>
</dbReference>
<dbReference type="Gene3D" id="3.50.50.60">
    <property type="entry name" value="FAD/NAD(P)-binding domain"/>
    <property type="match status" value="2"/>
</dbReference>
<keyword evidence="3" id="KW-0274">FAD</keyword>
<comment type="similarity">
    <text evidence="1">Belongs to the GMC oxidoreductase family.</text>
</comment>
<proteinExistence type="inferred from homology"/>
<reference evidence="7 8" key="1">
    <citation type="submission" date="2024-09" db="EMBL/GenBank/DDBJ databases">
        <authorList>
            <person name="Sun Q."/>
            <person name="Mori K."/>
        </authorList>
    </citation>
    <scope>NUCLEOTIDE SEQUENCE [LARGE SCALE GENOMIC DNA]</scope>
    <source>
        <strain evidence="7 8">TBRC 5777</strain>
    </source>
</reference>
<keyword evidence="4" id="KW-0560">Oxidoreductase</keyword>
<comment type="caution">
    <text evidence="7">The sequence shown here is derived from an EMBL/GenBank/DDBJ whole genome shotgun (WGS) entry which is preliminary data.</text>
</comment>
<name>A0ABV6JTL5_9PROT</name>
<evidence type="ECO:0000313" key="8">
    <source>
        <dbReference type="Proteomes" id="UP001589865"/>
    </source>
</evidence>
<dbReference type="Pfam" id="PF00732">
    <property type="entry name" value="GMC_oxred_N"/>
    <property type="match status" value="1"/>
</dbReference>
<feature type="domain" description="Glucose-methanol-choline oxidoreductase C-terminal" evidence="6">
    <location>
        <begin position="444"/>
        <end position="566"/>
    </location>
</feature>
<gene>
    <name evidence="7" type="ORF">ACFFGY_12500</name>
</gene>
<accession>A0ABV6JTL5</accession>
<evidence type="ECO:0000259" key="6">
    <source>
        <dbReference type="Pfam" id="PF05199"/>
    </source>
</evidence>
<dbReference type="EMBL" id="JBHLUN010000008">
    <property type="protein sequence ID" value="MFC0409074.1"/>
    <property type="molecule type" value="Genomic_DNA"/>
</dbReference>
<evidence type="ECO:0000256" key="1">
    <source>
        <dbReference type="ARBA" id="ARBA00010790"/>
    </source>
</evidence>
<dbReference type="SUPFAM" id="SSF54373">
    <property type="entry name" value="FAD-linked reductases, C-terminal domain"/>
    <property type="match status" value="1"/>
</dbReference>
<dbReference type="InterPro" id="IPR007867">
    <property type="entry name" value="GMC_OxRtase_C"/>
</dbReference>
<evidence type="ECO:0000256" key="4">
    <source>
        <dbReference type="ARBA" id="ARBA00023002"/>
    </source>
</evidence>
<evidence type="ECO:0000259" key="5">
    <source>
        <dbReference type="Pfam" id="PF00732"/>
    </source>
</evidence>
<dbReference type="SUPFAM" id="SSF51905">
    <property type="entry name" value="FAD/NAD(P)-binding domain"/>
    <property type="match status" value="1"/>
</dbReference>
<dbReference type="InterPro" id="IPR036188">
    <property type="entry name" value="FAD/NAD-bd_sf"/>
</dbReference>
<dbReference type="PANTHER" id="PTHR46056">
    <property type="entry name" value="LONG-CHAIN-ALCOHOL OXIDASE"/>
    <property type="match status" value="1"/>
</dbReference>
<dbReference type="InterPro" id="IPR000172">
    <property type="entry name" value="GMC_OxRdtase_N"/>
</dbReference>
<dbReference type="PANTHER" id="PTHR46056:SF12">
    <property type="entry name" value="LONG-CHAIN-ALCOHOL OXIDASE"/>
    <property type="match status" value="1"/>
</dbReference>
<organism evidence="7 8">
    <name type="scientific">Roseomonas elaeocarpi</name>
    <dbReference type="NCBI Taxonomy" id="907779"/>
    <lineage>
        <taxon>Bacteria</taxon>
        <taxon>Pseudomonadati</taxon>
        <taxon>Pseudomonadota</taxon>
        <taxon>Alphaproteobacteria</taxon>
        <taxon>Acetobacterales</taxon>
        <taxon>Roseomonadaceae</taxon>
        <taxon>Roseomonas</taxon>
    </lineage>
</organism>
<keyword evidence="8" id="KW-1185">Reference proteome</keyword>
<evidence type="ECO:0000256" key="2">
    <source>
        <dbReference type="ARBA" id="ARBA00022630"/>
    </source>
</evidence>
<sequence>MRRLPRKDAVIVGLGWTGAIMGYELCQAGLEVVALERGPWRDTATDFNIGTAPDELRYAIRNDLFVKPSQDTVTARNTMDQVALPIRNWGSFLPGNGVGGSGVHWNGHTWRFLPTDLKLRSYVTEKYGANKIPEGMTIADFGIDYDELEPYYDKFEYLCGIAGTAGNLKGQIQPGGNPFEGWRSRPYPTPPMKMSHAQNLFTKAATDAGYHPFPLPSANMSQAYTNPLGVTQAPCSYCGFCERFGCANYSKSSAQTTILPVLMRHPGFEARTECEVVKVLMSADGKTATGVVYVDAQGQEWEQPADLVILAAYQLWNVRLLLYSGIGKPYDPNTGEGVIGKNYAYQANSSVNGFFDNQLFNMFAGAGALGMTFDDFNGESFDHSDVDFLGGANVNCTVTNARPIAARPTPPGTPRWGAAWKKATAENYLTTANVGSQGSVMSYRDCYLDLDPTYKDRLGRPLLRMTFDFKENEFKMSRFVTAKMEPIMKAMGAKQIRSTPKAGHWNVVPYQTTHNTGGAIMGSNPRESAVNKFQQVWDVPNVFVLGASAFPQNAGYNPTGTVGALAYYAADAITQQYLKNPGQPLVQA</sequence>
<keyword evidence="2" id="KW-0285">Flavoprotein</keyword>
<dbReference type="Pfam" id="PF05199">
    <property type="entry name" value="GMC_oxred_C"/>
    <property type="match status" value="1"/>
</dbReference>
<evidence type="ECO:0000313" key="7">
    <source>
        <dbReference type="EMBL" id="MFC0409074.1"/>
    </source>
</evidence>
<dbReference type="RefSeq" id="WP_377044824.1">
    <property type="nucleotide sequence ID" value="NZ_JBHLUN010000008.1"/>
</dbReference>
<evidence type="ECO:0000256" key="3">
    <source>
        <dbReference type="ARBA" id="ARBA00022827"/>
    </source>
</evidence>
<feature type="domain" description="Glucose-methanol-choline oxidoreductase N-terminal" evidence="5">
    <location>
        <begin position="234"/>
        <end position="343"/>
    </location>
</feature>